<accession>A0AAV9P0Z5</accession>
<feature type="region of interest" description="Disordered" evidence="1">
    <location>
        <begin position="41"/>
        <end position="71"/>
    </location>
</feature>
<protein>
    <submittedName>
        <fullName evidence="2">Uncharacterized protein</fullName>
    </submittedName>
</protein>
<dbReference type="EMBL" id="JAVRRT010000018">
    <property type="protein sequence ID" value="KAK5164979.1"/>
    <property type="molecule type" value="Genomic_DNA"/>
</dbReference>
<name>A0AAV9P0Z5_9PEZI</name>
<dbReference type="Proteomes" id="UP001337655">
    <property type="component" value="Unassembled WGS sequence"/>
</dbReference>
<comment type="caution">
    <text evidence="2">The sequence shown here is derived from an EMBL/GenBank/DDBJ whole genome shotgun (WGS) entry which is preliminary data.</text>
</comment>
<sequence length="71" mass="7814">MPRQVAPPPSGEFQVVLTKPFNANNAKGDPEHMIEVIGELNRPASVRSSQYTGNSKSSEKTGDMPKYVLFH</sequence>
<reference evidence="2 3" key="1">
    <citation type="submission" date="2023-08" db="EMBL/GenBank/DDBJ databases">
        <title>Black Yeasts Isolated from many extreme environments.</title>
        <authorList>
            <person name="Coleine C."/>
            <person name="Stajich J.E."/>
            <person name="Selbmann L."/>
        </authorList>
    </citation>
    <scope>NUCLEOTIDE SEQUENCE [LARGE SCALE GENOMIC DNA]</scope>
    <source>
        <strain evidence="2 3">CCFEE 5935</strain>
    </source>
</reference>
<dbReference type="GeneID" id="89930974"/>
<organism evidence="2 3">
    <name type="scientific">Saxophila tyrrhenica</name>
    <dbReference type="NCBI Taxonomy" id="1690608"/>
    <lineage>
        <taxon>Eukaryota</taxon>
        <taxon>Fungi</taxon>
        <taxon>Dikarya</taxon>
        <taxon>Ascomycota</taxon>
        <taxon>Pezizomycotina</taxon>
        <taxon>Dothideomycetes</taxon>
        <taxon>Dothideomycetidae</taxon>
        <taxon>Mycosphaerellales</taxon>
        <taxon>Extremaceae</taxon>
        <taxon>Saxophila</taxon>
    </lineage>
</organism>
<dbReference type="RefSeq" id="XP_064655175.1">
    <property type="nucleotide sequence ID" value="XM_064806870.1"/>
</dbReference>
<evidence type="ECO:0000256" key="1">
    <source>
        <dbReference type="SAM" id="MobiDB-lite"/>
    </source>
</evidence>
<feature type="compositionally biased region" description="Polar residues" evidence="1">
    <location>
        <begin position="46"/>
        <end position="56"/>
    </location>
</feature>
<evidence type="ECO:0000313" key="2">
    <source>
        <dbReference type="EMBL" id="KAK5164979.1"/>
    </source>
</evidence>
<dbReference type="AlphaFoldDB" id="A0AAV9P0Z5"/>
<keyword evidence="3" id="KW-1185">Reference proteome</keyword>
<gene>
    <name evidence="2" type="ORF">LTR77_009644</name>
</gene>
<proteinExistence type="predicted"/>
<evidence type="ECO:0000313" key="3">
    <source>
        <dbReference type="Proteomes" id="UP001337655"/>
    </source>
</evidence>